<comment type="caution">
    <text evidence="5">The sequence shown here is derived from an EMBL/GenBank/DDBJ whole genome shotgun (WGS) entry which is preliminary data.</text>
</comment>
<feature type="binding site" evidence="3">
    <location>
        <position position="141"/>
    </location>
    <ligand>
        <name>S-adenosyl-L-methionine</name>
        <dbReference type="ChEBI" id="CHEBI:59789"/>
    </ligand>
</feature>
<dbReference type="InterPro" id="IPR010286">
    <property type="entry name" value="METTL16/RlmF"/>
</dbReference>
<evidence type="ECO:0000256" key="2">
    <source>
        <dbReference type="ARBA" id="ARBA00022679"/>
    </source>
</evidence>
<dbReference type="SUPFAM" id="SSF53335">
    <property type="entry name" value="S-adenosyl-L-methionine-dependent methyltransferases"/>
    <property type="match status" value="1"/>
</dbReference>
<reference evidence="5 6" key="1">
    <citation type="submission" date="2018-11" db="EMBL/GenBank/DDBJ databases">
        <title>Genome sequence of Saitozyma podzolica DSM 27192.</title>
        <authorList>
            <person name="Aliyu H."/>
            <person name="Gorte O."/>
            <person name="Ochsenreither K."/>
        </authorList>
    </citation>
    <scope>NUCLEOTIDE SEQUENCE [LARGE SCALE GENOMIC DNA]</scope>
    <source>
        <strain evidence="5 6">DSM 27192</strain>
    </source>
</reference>
<name>A0A427YJP5_9TREE</name>
<dbReference type="PANTHER" id="PTHR13393">
    <property type="entry name" value="SAM-DEPENDENT METHYLTRANSFERASE"/>
    <property type="match status" value="1"/>
</dbReference>
<organism evidence="5 6">
    <name type="scientific">Saitozyma podzolica</name>
    <dbReference type="NCBI Taxonomy" id="1890683"/>
    <lineage>
        <taxon>Eukaryota</taxon>
        <taxon>Fungi</taxon>
        <taxon>Dikarya</taxon>
        <taxon>Basidiomycota</taxon>
        <taxon>Agaricomycotina</taxon>
        <taxon>Tremellomycetes</taxon>
        <taxon>Tremellales</taxon>
        <taxon>Trimorphomycetaceae</taxon>
        <taxon>Saitozyma</taxon>
    </lineage>
</organism>
<dbReference type="EMBL" id="RSCD01000008">
    <property type="protein sequence ID" value="RSH91289.1"/>
    <property type="molecule type" value="Genomic_DNA"/>
</dbReference>
<dbReference type="Proteomes" id="UP000279259">
    <property type="component" value="Unassembled WGS sequence"/>
</dbReference>
<gene>
    <name evidence="5" type="ORF">EHS25_009588</name>
</gene>
<evidence type="ECO:0000256" key="3">
    <source>
        <dbReference type="PIRSR" id="PIRSR037350-1"/>
    </source>
</evidence>
<dbReference type="GO" id="GO:0008168">
    <property type="term" value="F:methyltransferase activity"/>
    <property type="evidence" value="ECO:0007669"/>
    <property type="project" value="UniProtKB-KW"/>
</dbReference>
<sequence length="552" mass="59907">MHPKNPYATSKPNFAQLASRYPDFAPFVTVGNDGYASIDFQDAAALRTLTRCLLKEDWELDVDLQEDRLVPTLANRLDYLLHILDLHDYLARYRASASGTDGPSSDKEAPLRVLDIGTGAVAIYPLLLRCLRPTAEIVGTELDELSFTHAQNVLSSNSIPPSSIRLERPSSTDRILFPLLRPDTPRFDFTVCNPPFFASEEEMREGQDRKAESAHAAPTAAGNELITEGGEVRFVGTMIEESMQMVHVFDRQVLFAGSAGRPPEEAPGEPGSIRCIASAESLFDRVPGRQLLHKEHQAGQDGSMDPGLVARYYSIARREFEVASHGPDYHYPGYSGDSTLNTPDPLDPLQQTLTRPANLIPGTSFARLLPPPNTFHHSPHPPVSLDELRKRLNDVVSAIGLAADPTLAAAPASAAASGPRNILYLAPRSNTWSRAARRQAAREHQSGVNDEDASANGVTTAIGEEARAPLFRAQLRLSHSAERDGTAELGMDWLEGKGADRAGVEALWKFVLSKANVVGKRPRDAGDVGTGPEHPSSRGGSRGGRGGRGDRQ</sequence>
<dbReference type="AlphaFoldDB" id="A0A427YJP5"/>
<accession>A0A427YJP5</accession>
<keyword evidence="6" id="KW-1185">Reference proteome</keyword>
<dbReference type="CDD" id="cd02440">
    <property type="entry name" value="AdoMet_MTases"/>
    <property type="match status" value="1"/>
</dbReference>
<keyword evidence="1" id="KW-0489">Methyltransferase</keyword>
<dbReference type="GO" id="GO:0070475">
    <property type="term" value="P:rRNA base methylation"/>
    <property type="evidence" value="ECO:0007669"/>
    <property type="project" value="TreeGrafter"/>
</dbReference>
<feature type="compositionally biased region" description="Basic and acidic residues" evidence="4">
    <location>
        <begin position="204"/>
        <end position="213"/>
    </location>
</feature>
<evidence type="ECO:0000256" key="1">
    <source>
        <dbReference type="ARBA" id="ARBA00022603"/>
    </source>
</evidence>
<dbReference type="Pfam" id="PF05971">
    <property type="entry name" value="Methyltransf_10"/>
    <property type="match status" value="1"/>
</dbReference>
<feature type="region of interest" description="Disordered" evidence="4">
    <location>
        <begin position="201"/>
        <end position="220"/>
    </location>
</feature>
<proteinExistence type="predicted"/>
<dbReference type="STRING" id="1890683.A0A427YJP5"/>
<feature type="region of interest" description="Disordered" evidence="4">
    <location>
        <begin position="519"/>
        <end position="552"/>
    </location>
</feature>
<dbReference type="InterPro" id="IPR029063">
    <property type="entry name" value="SAM-dependent_MTases_sf"/>
</dbReference>
<keyword evidence="3" id="KW-0949">S-adenosyl-L-methionine</keyword>
<feature type="binding site" evidence="3">
    <location>
        <position position="76"/>
    </location>
    <ligand>
        <name>S-adenosyl-L-methionine</name>
        <dbReference type="ChEBI" id="CHEBI:59789"/>
    </ligand>
</feature>
<dbReference type="OrthoDB" id="514248at2759"/>
<dbReference type="PANTHER" id="PTHR13393:SF0">
    <property type="entry name" value="RNA N6-ADENOSINE-METHYLTRANSFERASE METTL16"/>
    <property type="match status" value="1"/>
</dbReference>
<evidence type="ECO:0000256" key="4">
    <source>
        <dbReference type="SAM" id="MobiDB-lite"/>
    </source>
</evidence>
<evidence type="ECO:0000313" key="5">
    <source>
        <dbReference type="EMBL" id="RSH91289.1"/>
    </source>
</evidence>
<dbReference type="GO" id="GO:0005634">
    <property type="term" value="C:nucleus"/>
    <property type="evidence" value="ECO:0007669"/>
    <property type="project" value="TreeGrafter"/>
</dbReference>
<feature type="binding site" evidence="3">
    <location>
        <position position="117"/>
    </location>
    <ligand>
        <name>S-adenosyl-L-methionine</name>
        <dbReference type="ChEBI" id="CHEBI:59789"/>
    </ligand>
</feature>
<evidence type="ECO:0000313" key="6">
    <source>
        <dbReference type="Proteomes" id="UP000279259"/>
    </source>
</evidence>
<keyword evidence="2" id="KW-0808">Transferase</keyword>
<feature type="binding site" evidence="3">
    <location>
        <position position="193"/>
    </location>
    <ligand>
        <name>S-adenosyl-L-methionine</name>
        <dbReference type="ChEBI" id="CHEBI:59789"/>
    </ligand>
</feature>
<dbReference type="Gene3D" id="3.40.50.150">
    <property type="entry name" value="Vaccinia Virus protein VP39"/>
    <property type="match status" value="1"/>
</dbReference>
<protein>
    <submittedName>
        <fullName evidence="5">Uncharacterized protein</fullName>
    </submittedName>
</protein>